<reference evidence="2" key="2">
    <citation type="submission" date="2023-01" db="EMBL/GenBank/DDBJ databases">
        <title>Human gut microbiome strain richness.</title>
        <authorList>
            <person name="Chen-Liaw A."/>
        </authorList>
    </citation>
    <scope>NUCLEOTIDE SEQUENCE</scope>
    <source>
        <strain evidence="2">1001217st2_G6_1001217B_191108</strain>
    </source>
</reference>
<sequence>MVNIKKIIKIISWIIIALLGIALLLNWQTIESPVIIHADLSGNFSYGNKSTLIVFYLIIVLINLLFTFKYEIPLMKELHKMIKSSLVIDIISIFFQFLIIVVIGAFIVKAII</sequence>
<accession>A0A3E3EGE1</accession>
<dbReference type="EMBL" id="JAQLKE010000044">
    <property type="protein sequence ID" value="MDB7085557.1"/>
    <property type="molecule type" value="Genomic_DNA"/>
</dbReference>
<dbReference type="GeneID" id="64195457"/>
<evidence type="ECO:0000313" key="3">
    <source>
        <dbReference type="EMBL" id="RGD86468.1"/>
    </source>
</evidence>
<gene>
    <name evidence="3" type="ORF">DXB93_04685</name>
    <name evidence="2" type="ORF">PM738_17280</name>
</gene>
<comment type="caution">
    <text evidence="3">The sequence shown here is derived from an EMBL/GenBank/DDBJ whole genome shotgun (WGS) entry which is preliminary data.</text>
</comment>
<evidence type="ECO:0000313" key="4">
    <source>
        <dbReference type="Proteomes" id="UP000261032"/>
    </source>
</evidence>
<dbReference type="RefSeq" id="WP_003537373.1">
    <property type="nucleotide sequence ID" value="NZ_AP031443.1"/>
</dbReference>
<dbReference type="EMBL" id="QUSL01000005">
    <property type="protein sequence ID" value="RGD86468.1"/>
    <property type="molecule type" value="Genomic_DNA"/>
</dbReference>
<keyword evidence="1" id="KW-0472">Membrane</keyword>
<name>A0A3E3EGE1_9FIRM</name>
<feature type="transmembrane region" description="Helical" evidence="1">
    <location>
        <begin position="86"/>
        <end position="108"/>
    </location>
</feature>
<proteinExistence type="predicted"/>
<dbReference type="AlphaFoldDB" id="A0A3E3EGE1"/>
<evidence type="ECO:0000313" key="2">
    <source>
        <dbReference type="EMBL" id="MDB7085557.1"/>
    </source>
</evidence>
<evidence type="ECO:0000256" key="1">
    <source>
        <dbReference type="SAM" id="Phobius"/>
    </source>
</evidence>
<keyword evidence="1" id="KW-1133">Transmembrane helix</keyword>
<evidence type="ECO:0008006" key="5">
    <source>
        <dbReference type="Google" id="ProtNLM"/>
    </source>
</evidence>
<feature type="transmembrane region" description="Helical" evidence="1">
    <location>
        <begin position="47"/>
        <end position="66"/>
    </location>
</feature>
<keyword evidence="1" id="KW-0812">Transmembrane</keyword>
<reference evidence="3 4" key="1">
    <citation type="submission" date="2018-08" db="EMBL/GenBank/DDBJ databases">
        <title>A genome reference for cultivated species of the human gut microbiota.</title>
        <authorList>
            <person name="Zou Y."/>
            <person name="Xue W."/>
            <person name="Luo G."/>
        </authorList>
    </citation>
    <scope>NUCLEOTIDE SEQUENCE [LARGE SCALE GENOMIC DNA]</scope>
    <source>
        <strain evidence="3 4">OM06-4</strain>
    </source>
</reference>
<organism evidence="3 4">
    <name type="scientific">Thomasclavelia ramosa</name>
    <dbReference type="NCBI Taxonomy" id="1547"/>
    <lineage>
        <taxon>Bacteria</taxon>
        <taxon>Bacillati</taxon>
        <taxon>Bacillota</taxon>
        <taxon>Erysipelotrichia</taxon>
        <taxon>Erysipelotrichales</taxon>
        <taxon>Coprobacillaceae</taxon>
        <taxon>Thomasclavelia</taxon>
    </lineage>
</organism>
<feature type="transmembrane region" description="Helical" evidence="1">
    <location>
        <begin position="7"/>
        <end position="27"/>
    </location>
</feature>
<protein>
    <recommendedName>
        <fullName evidence="5">DUF1648 domain-containing protein</fullName>
    </recommendedName>
</protein>
<dbReference type="Proteomes" id="UP000261032">
    <property type="component" value="Unassembled WGS sequence"/>
</dbReference>
<dbReference type="Proteomes" id="UP001211987">
    <property type="component" value="Unassembled WGS sequence"/>
</dbReference>